<dbReference type="RefSeq" id="WP_262309545.1">
    <property type="nucleotide sequence ID" value="NZ_CP106679.1"/>
</dbReference>
<reference evidence="2" key="1">
    <citation type="submission" date="2022-09" db="EMBL/GenBank/DDBJ databases">
        <title>Comparative genomics and taxonomic characterization of three novel marine species of genus Reichenbachiella exhibiting antioxidant and polysaccharide degradation activities.</title>
        <authorList>
            <person name="Muhammad N."/>
            <person name="Lee Y.-J."/>
            <person name="Ko J."/>
            <person name="Kim S.-G."/>
        </authorList>
    </citation>
    <scope>NUCLEOTIDE SEQUENCE</scope>
    <source>
        <strain evidence="2">BKB1-1</strain>
    </source>
</reference>
<feature type="signal peptide" evidence="1">
    <location>
        <begin position="1"/>
        <end position="20"/>
    </location>
</feature>
<proteinExistence type="predicted"/>
<feature type="chain" id="PRO_5045071630" evidence="1">
    <location>
        <begin position="21"/>
        <end position="188"/>
    </location>
</feature>
<protein>
    <submittedName>
        <fullName evidence="2">Uncharacterized protein</fullName>
    </submittedName>
</protein>
<evidence type="ECO:0000256" key="1">
    <source>
        <dbReference type="SAM" id="SignalP"/>
    </source>
</evidence>
<name>A0ABY6CRM3_9BACT</name>
<organism evidence="2 3">
    <name type="scientific">Reichenbachiella agarivorans</name>
    <dbReference type="NCBI Taxonomy" id="2979464"/>
    <lineage>
        <taxon>Bacteria</taxon>
        <taxon>Pseudomonadati</taxon>
        <taxon>Bacteroidota</taxon>
        <taxon>Cytophagia</taxon>
        <taxon>Cytophagales</taxon>
        <taxon>Reichenbachiellaceae</taxon>
        <taxon>Reichenbachiella</taxon>
    </lineage>
</organism>
<accession>A0ABY6CRM3</accession>
<evidence type="ECO:0000313" key="3">
    <source>
        <dbReference type="Proteomes" id="UP001065174"/>
    </source>
</evidence>
<gene>
    <name evidence="2" type="ORF">N6H18_17330</name>
</gene>
<dbReference type="EMBL" id="CP106679">
    <property type="protein sequence ID" value="UXP32108.1"/>
    <property type="molecule type" value="Genomic_DNA"/>
</dbReference>
<dbReference type="Proteomes" id="UP001065174">
    <property type="component" value="Chromosome"/>
</dbReference>
<keyword evidence="3" id="KW-1185">Reference proteome</keyword>
<sequence>MNRSILLSICTLLLFCVACEQEWVEPYETYTIKKGEHWSTYRQSSLQSDNLDFTAVFDESAIYQCEIAENQYDINKLFGFSDCNSMHHDNSARFGWCWTNNQLEVHAYCYVDGARITQLIGAVALNEPSNYSLEVTESQYIFKLDQYPSVSIDRGSVCNVGVYYMLYPYFGGNESAPHDISIQLRVDY</sequence>
<keyword evidence="1" id="KW-0732">Signal</keyword>
<evidence type="ECO:0000313" key="2">
    <source>
        <dbReference type="EMBL" id="UXP32108.1"/>
    </source>
</evidence>